<reference evidence="2" key="1">
    <citation type="submission" date="2021-03" db="EMBL/GenBank/DDBJ databases">
        <authorList>
            <person name="Tagirdzhanova G."/>
        </authorList>
    </citation>
    <scope>NUCLEOTIDE SEQUENCE</scope>
</reference>
<evidence type="ECO:0000313" key="3">
    <source>
        <dbReference type="Proteomes" id="UP000664521"/>
    </source>
</evidence>
<evidence type="ECO:0000313" key="2">
    <source>
        <dbReference type="EMBL" id="CAF9933201.1"/>
    </source>
</evidence>
<dbReference type="EMBL" id="CAJPDS010000066">
    <property type="protein sequence ID" value="CAF9933201.1"/>
    <property type="molecule type" value="Genomic_DNA"/>
</dbReference>
<dbReference type="Proteomes" id="UP000664521">
    <property type="component" value="Unassembled WGS sequence"/>
</dbReference>
<dbReference type="OrthoDB" id="5066239at2759"/>
<accession>A0A8H3G547</accession>
<feature type="coiled-coil region" evidence="1">
    <location>
        <begin position="188"/>
        <end position="247"/>
    </location>
</feature>
<dbReference type="Gene3D" id="1.20.1170.10">
    <property type="match status" value="1"/>
</dbReference>
<keyword evidence="1" id="KW-0175">Coiled coil</keyword>
<keyword evidence="3" id="KW-1185">Reference proteome</keyword>
<comment type="caution">
    <text evidence="2">The sequence shown here is derived from an EMBL/GenBank/DDBJ whole genome shotgun (WGS) entry which is preliminary data.</text>
</comment>
<organism evidence="2 3">
    <name type="scientific">Heterodermia speciosa</name>
    <dbReference type="NCBI Taxonomy" id="116794"/>
    <lineage>
        <taxon>Eukaryota</taxon>
        <taxon>Fungi</taxon>
        <taxon>Dikarya</taxon>
        <taxon>Ascomycota</taxon>
        <taxon>Pezizomycotina</taxon>
        <taxon>Lecanoromycetes</taxon>
        <taxon>OSLEUM clade</taxon>
        <taxon>Lecanoromycetidae</taxon>
        <taxon>Caliciales</taxon>
        <taxon>Physciaceae</taxon>
        <taxon>Heterodermia</taxon>
    </lineage>
</organism>
<dbReference type="AlphaFoldDB" id="A0A8H3G547"/>
<proteinExistence type="predicted"/>
<evidence type="ECO:0000256" key="1">
    <source>
        <dbReference type="SAM" id="Coils"/>
    </source>
</evidence>
<sequence length="403" mass="45003">MSTTTVTEKVTLTSQASAFITVLAFEEETPIEKPKETPVFVLNSSDFIALQLYLQAGLEVPATAELFESRYPRDAFDKYTKVDTGLYDGLKSQLVLTHEHCEKFQGEVVGPMITTGGNVANFGEVANRFIKDILGAIDIITSKGLTDKDPRFGDAKTLIKNRCIQIKGRAETLGAQCDTLVKQLETFRAQTESDKKSLESLNERLTKAMPSKEDQDKQMNSLLQKAKDIYEAARSEIEKDHQELIEAGEDHWYYYIEIVGICIPIYNIHKQGKLMDKIKDIQNSYNQAREKGQEDLLKTTQVFATINHLTADVGRILSTIDGAINSVNRMKISFSNISSTFTRIRTQVADVEGDVNSTDLEERGLARDDLADAQKTWGQVSVLAKAFQLHGGLLKFDEKTSGK</sequence>
<protein>
    <submittedName>
        <fullName evidence="2">Uncharacterized protein</fullName>
    </submittedName>
</protein>
<gene>
    <name evidence="2" type="ORF">HETSPECPRED_008569</name>
</gene>
<dbReference type="SUPFAM" id="SSF58100">
    <property type="entry name" value="Bacterial hemolysins"/>
    <property type="match status" value="1"/>
</dbReference>
<dbReference type="CDD" id="cd22656">
    <property type="entry name" value="ClyA_Cry6Aa-like"/>
    <property type="match status" value="1"/>
</dbReference>
<name>A0A8H3G547_9LECA</name>